<keyword evidence="2" id="KW-1003">Cell membrane</keyword>
<dbReference type="InterPro" id="IPR054319">
    <property type="entry name" value="PspC-rel_ToastRack"/>
</dbReference>
<dbReference type="GO" id="GO:0005886">
    <property type="term" value="C:plasma membrane"/>
    <property type="evidence" value="ECO:0007669"/>
    <property type="project" value="UniProtKB-SubCell"/>
</dbReference>
<evidence type="ECO:0000313" key="12">
    <source>
        <dbReference type="Proteomes" id="UP000244090"/>
    </source>
</evidence>
<keyword evidence="5 7" id="KW-0472">Membrane</keyword>
<keyword evidence="4 7" id="KW-1133">Transmembrane helix</keyword>
<dbReference type="PANTHER" id="PTHR33885">
    <property type="entry name" value="PHAGE SHOCK PROTEIN C"/>
    <property type="match status" value="1"/>
</dbReference>
<comment type="subcellular location">
    <subcellularLocation>
        <location evidence="1">Cell membrane</location>
        <topology evidence="1">Single-pass membrane protein</topology>
    </subcellularLocation>
</comment>
<gene>
    <name evidence="11" type="ORF">C8N46_103120</name>
</gene>
<evidence type="ECO:0000259" key="8">
    <source>
        <dbReference type="Pfam" id="PF04024"/>
    </source>
</evidence>
<dbReference type="PANTHER" id="PTHR33885:SF3">
    <property type="entry name" value="PHAGE SHOCK PROTEIN C"/>
    <property type="match status" value="1"/>
</dbReference>
<evidence type="ECO:0000256" key="7">
    <source>
        <dbReference type="SAM" id="Phobius"/>
    </source>
</evidence>
<dbReference type="Pfam" id="PF04024">
    <property type="entry name" value="PspC"/>
    <property type="match status" value="1"/>
</dbReference>
<dbReference type="InterPro" id="IPR007168">
    <property type="entry name" value="Phageshock_PspC_N"/>
</dbReference>
<evidence type="ECO:0000259" key="9">
    <source>
        <dbReference type="Pfam" id="PF22571"/>
    </source>
</evidence>
<feature type="compositionally biased region" description="Basic and acidic residues" evidence="6">
    <location>
        <begin position="546"/>
        <end position="563"/>
    </location>
</feature>
<name>A0A2T6C136_9FLAO</name>
<dbReference type="InterPro" id="IPR054321">
    <property type="entry name" value="PspC-rel_TM"/>
</dbReference>
<keyword evidence="3 7" id="KW-0812">Transmembrane</keyword>
<dbReference type="OrthoDB" id="5772680at2"/>
<dbReference type="EMBL" id="QBKT01000003">
    <property type="protein sequence ID" value="PTX62022.1"/>
    <property type="molecule type" value="Genomic_DNA"/>
</dbReference>
<sequence length="563" mass="63710">MNKTININLANMFFHIDEDAYKALQRYLNAIKRSFTDSQGRDEILADIEARVAELFSERMKSERQVVGMKEVEEVIDIMGQPEDYLVDDEIFEDEPKAKTQYQAKTGTENYRKLYRDYDNKFIAGVCAGLAQYFGVDALWIRLLAIIIVFAGVGSPILVYFILWVIIPKATTTSEKLAMAGKPANISNIEQKIKEGLDDVHETIKDVNFEQVGQKAKKGASSFFDSIGHIIQAFIKVFGKFFGVIFIIVAASILISILMSTLGFSFFNFQVFDGGEFFYYEDLGLLNEISPWILGLLALVAVGIPAIVLFILGMKILVKNSKPIGTSAKTILIVLWIGACIGIAYIASSAARHQTIEATVSAKKELPIVKNDTITVKMVRNEYYDESLYSYDSDYSVKYDENGDIILFSSSVKLIVRPTEKENARVRIDKSARGISFQKAKQRAQGIEYNYVFEDNTLKLDGYFLFDEDDKHNNQQVEVVLFLPEGAIIYPDKNTRSFHRNSRSSGDILPNNSDTEEHYHQVVDDELECLDCPSSKNEKRRKRSQKTSDTDKKETEVMKDSVN</sequence>
<feature type="transmembrane region" description="Helical" evidence="7">
    <location>
        <begin position="241"/>
        <end position="269"/>
    </location>
</feature>
<feature type="transmembrane region" description="Helical" evidence="7">
    <location>
        <begin position="122"/>
        <end position="141"/>
    </location>
</feature>
<evidence type="ECO:0000256" key="6">
    <source>
        <dbReference type="SAM" id="MobiDB-lite"/>
    </source>
</evidence>
<dbReference type="AlphaFoldDB" id="A0A2T6C136"/>
<proteinExistence type="predicted"/>
<feature type="domain" description="PspC-related transmembrane region" evidence="9">
    <location>
        <begin position="210"/>
        <end position="352"/>
    </location>
</feature>
<evidence type="ECO:0000313" key="11">
    <source>
        <dbReference type="EMBL" id="PTX62022.1"/>
    </source>
</evidence>
<dbReference type="RefSeq" id="WP_108114253.1">
    <property type="nucleotide sequence ID" value="NZ_QBKT01000003.1"/>
</dbReference>
<dbReference type="Pfam" id="PF22744">
    <property type="entry name" value="Toast-rack_PspC-Cterm"/>
    <property type="match status" value="1"/>
</dbReference>
<feature type="transmembrane region" description="Helical" evidence="7">
    <location>
        <begin position="330"/>
        <end position="347"/>
    </location>
</feature>
<organism evidence="11 12">
    <name type="scientific">Kordia periserrulae</name>
    <dbReference type="NCBI Taxonomy" id="701523"/>
    <lineage>
        <taxon>Bacteria</taxon>
        <taxon>Pseudomonadati</taxon>
        <taxon>Bacteroidota</taxon>
        <taxon>Flavobacteriia</taxon>
        <taxon>Flavobacteriales</taxon>
        <taxon>Flavobacteriaceae</taxon>
        <taxon>Kordia</taxon>
    </lineage>
</organism>
<evidence type="ECO:0000256" key="1">
    <source>
        <dbReference type="ARBA" id="ARBA00004162"/>
    </source>
</evidence>
<feature type="transmembrane region" description="Helical" evidence="7">
    <location>
        <begin position="289"/>
        <end position="318"/>
    </location>
</feature>
<accession>A0A2T6C136</accession>
<keyword evidence="12" id="KW-1185">Reference proteome</keyword>
<reference evidence="11 12" key="1">
    <citation type="submission" date="2018-04" db="EMBL/GenBank/DDBJ databases">
        <title>Genomic Encyclopedia of Archaeal and Bacterial Type Strains, Phase II (KMG-II): from individual species to whole genera.</title>
        <authorList>
            <person name="Goeker M."/>
        </authorList>
    </citation>
    <scope>NUCLEOTIDE SEQUENCE [LARGE SCALE GENOMIC DNA]</scope>
    <source>
        <strain evidence="11 12">DSM 25731</strain>
    </source>
</reference>
<protein>
    <submittedName>
        <fullName evidence="11">Phage shock protein C (PspC) family protein</fullName>
    </submittedName>
</protein>
<evidence type="ECO:0000256" key="3">
    <source>
        <dbReference type="ARBA" id="ARBA00022692"/>
    </source>
</evidence>
<feature type="domain" description="PspC-related ToastRack" evidence="10">
    <location>
        <begin position="399"/>
        <end position="534"/>
    </location>
</feature>
<evidence type="ECO:0000256" key="2">
    <source>
        <dbReference type="ARBA" id="ARBA00022475"/>
    </source>
</evidence>
<comment type="caution">
    <text evidence="11">The sequence shown here is derived from an EMBL/GenBank/DDBJ whole genome shotgun (WGS) entry which is preliminary data.</text>
</comment>
<dbReference type="Pfam" id="PF22571">
    <property type="entry name" value="LiaI-LiaF-TM_PspC"/>
    <property type="match status" value="1"/>
</dbReference>
<feature type="region of interest" description="Disordered" evidence="6">
    <location>
        <begin position="494"/>
        <end position="514"/>
    </location>
</feature>
<dbReference type="Proteomes" id="UP000244090">
    <property type="component" value="Unassembled WGS sequence"/>
</dbReference>
<evidence type="ECO:0000256" key="4">
    <source>
        <dbReference type="ARBA" id="ARBA00022989"/>
    </source>
</evidence>
<feature type="domain" description="Phage shock protein PspC N-terminal" evidence="8">
    <location>
        <begin position="112"/>
        <end position="170"/>
    </location>
</feature>
<evidence type="ECO:0000256" key="5">
    <source>
        <dbReference type="ARBA" id="ARBA00023136"/>
    </source>
</evidence>
<feature type="region of interest" description="Disordered" evidence="6">
    <location>
        <begin position="533"/>
        <end position="563"/>
    </location>
</feature>
<dbReference type="InterPro" id="IPR052027">
    <property type="entry name" value="PspC"/>
</dbReference>
<evidence type="ECO:0000259" key="10">
    <source>
        <dbReference type="Pfam" id="PF22744"/>
    </source>
</evidence>
<feature type="transmembrane region" description="Helical" evidence="7">
    <location>
        <begin position="147"/>
        <end position="167"/>
    </location>
</feature>